<evidence type="ECO:0000256" key="10">
    <source>
        <dbReference type="ARBA" id="ARBA00022729"/>
    </source>
</evidence>
<dbReference type="GO" id="GO:0007043">
    <property type="term" value="P:cell-cell junction assembly"/>
    <property type="evidence" value="ECO:0007669"/>
    <property type="project" value="TreeGrafter"/>
</dbReference>
<feature type="domain" description="Cadherin" evidence="22">
    <location>
        <begin position="565"/>
        <end position="676"/>
    </location>
</feature>
<dbReference type="EMBL" id="CAAE01014628">
    <property type="protein sequence ID" value="CAG01157.1"/>
    <property type="molecule type" value="Genomic_DNA"/>
</dbReference>
<evidence type="ECO:0000256" key="9">
    <source>
        <dbReference type="ARBA" id="ARBA00022723"/>
    </source>
</evidence>
<evidence type="ECO:0000256" key="8">
    <source>
        <dbReference type="ARBA" id="ARBA00022692"/>
    </source>
</evidence>
<dbReference type="FunFam" id="2.60.40.60:FF:000019">
    <property type="entry name" value="Cadherin 2"/>
    <property type="match status" value="1"/>
</dbReference>
<evidence type="ECO:0000256" key="13">
    <source>
        <dbReference type="ARBA" id="ARBA00022889"/>
    </source>
</evidence>
<dbReference type="FunFam" id="4.10.900.10:FF:000001">
    <property type="entry name" value="Cadherin 2"/>
    <property type="match status" value="1"/>
</dbReference>
<dbReference type="GO" id="GO:0009986">
    <property type="term" value="C:cell surface"/>
    <property type="evidence" value="ECO:0007669"/>
    <property type="project" value="UniProtKB-SubCell"/>
</dbReference>
<keyword evidence="13 19" id="KW-0130">Cell adhesion</keyword>
<evidence type="ECO:0000256" key="16">
    <source>
        <dbReference type="ARBA" id="ARBA00023136"/>
    </source>
</evidence>
<keyword evidence="9" id="KW-0479">Metal-binding</keyword>
<evidence type="ECO:0000313" key="23">
    <source>
        <dbReference type="EMBL" id="CAG01157.1"/>
    </source>
</evidence>
<proteinExistence type="predicted"/>
<reference evidence="23" key="2">
    <citation type="submission" date="2004-02" db="EMBL/GenBank/DDBJ databases">
        <authorList>
            <consortium name="Genoscope"/>
            <consortium name="Whitehead Institute Centre for Genome Research"/>
        </authorList>
    </citation>
    <scope>NUCLEOTIDE SEQUENCE</scope>
</reference>
<dbReference type="GO" id="GO:0048787">
    <property type="term" value="C:presynaptic active zone membrane"/>
    <property type="evidence" value="ECO:0007669"/>
    <property type="project" value="TreeGrafter"/>
</dbReference>
<dbReference type="GO" id="GO:0016342">
    <property type="term" value="C:catenin complex"/>
    <property type="evidence" value="ECO:0007669"/>
    <property type="project" value="TreeGrafter"/>
</dbReference>
<dbReference type="GO" id="GO:0034332">
    <property type="term" value="P:adherens junction organization"/>
    <property type="evidence" value="ECO:0007669"/>
    <property type="project" value="TreeGrafter"/>
</dbReference>
<keyword evidence="11" id="KW-0677">Repeat</keyword>
<keyword evidence="12 18" id="KW-0106">Calcium</keyword>
<dbReference type="GO" id="GO:0007156">
    <property type="term" value="P:homophilic cell adhesion via plasma membrane adhesion molecules"/>
    <property type="evidence" value="ECO:0007669"/>
    <property type="project" value="InterPro"/>
</dbReference>
<dbReference type="GO" id="GO:0001841">
    <property type="term" value="P:neural tube formation"/>
    <property type="evidence" value="ECO:0007669"/>
    <property type="project" value="UniProtKB-ARBA"/>
</dbReference>
<dbReference type="GO" id="GO:0099634">
    <property type="term" value="C:postsynaptic specialization membrane"/>
    <property type="evidence" value="ECO:0007669"/>
    <property type="project" value="TreeGrafter"/>
</dbReference>
<dbReference type="GO" id="GO:0000902">
    <property type="term" value="P:cell morphogenesis"/>
    <property type="evidence" value="ECO:0007669"/>
    <property type="project" value="TreeGrafter"/>
</dbReference>
<keyword evidence="10" id="KW-0732">Signal</keyword>
<dbReference type="GO" id="GO:0007398">
    <property type="term" value="P:ectoderm development"/>
    <property type="evidence" value="ECO:0007669"/>
    <property type="project" value="UniProtKB-ARBA"/>
</dbReference>
<evidence type="ECO:0000256" key="20">
    <source>
        <dbReference type="RuleBase" id="RU004357"/>
    </source>
</evidence>
<dbReference type="SUPFAM" id="SSF49313">
    <property type="entry name" value="Cadherin-like"/>
    <property type="match status" value="6"/>
</dbReference>
<dbReference type="GO" id="GO:0014704">
    <property type="term" value="C:intercalated disc"/>
    <property type="evidence" value="ECO:0007669"/>
    <property type="project" value="TreeGrafter"/>
</dbReference>
<comment type="function">
    <text evidence="20">Cadherins are calcium-dependent cell adhesion proteins.</text>
</comment>
<evidence type="ECO:0000256" key="4">
    <source>
        <dbReference type="ARBA" id="ARBA00004536"/>
    </source>
</evidence>
<evidence type="ECO:0000256" key="1">
    <source>
        <dbReference type="ARBA" id="ARBA00004135"/>
    </source>
</evidence>
<feature type="domain" description="Cadherin" evidence="22">
    <location>
        <begin position="122"/>
        <end position="191"/>
    </location>
</feature>
<evidence type="ECO:0000256" key="12">
    <source>
        <dbReference type="ARBA" id="ARBA00022837"/>
    </source>
</evidence>
<dbReference type="Gene3D" id="4.10.900.10">
    <property type="entry name" value="TCF3-CBD (Catenin binding domain)"/>
    <property type="match status" value="1"/>
</dbReference>
<evidence type="ECO:0000256" key="21">
    <source>
        <dbReference type="SAM" id="Phobius"/>
    </source>
</evidence>
<dbReference type="KEGG" id="tng:GSTEN00019818G001"/>
<feature type="transmembrane region" description="Helical" evidence="21">
    <location>
        <begin position="742"/>
        <end position="761"/>
    </location>
</feature>
<keyword evidence="17" id="KW-0325">Glycoprotein</keyword>
<dbReference type="InterPro" id="IPR015919">
    <property type="entry name" value="Cadherin-like_sf"/>
</dbReference>
<dbReference type="PROSITE" id="PS00232">
    <property type="entry name" value="CADHERIN_1"/>
    <property type="match status" value="2"/>
</dbReference>
<feature type="domain" description="Cadherin" evidence="22">
    <location>
        <begin position="329"/>
        <end position="443"/>
    </location>
</feature>
<evidence type="ECO:0000256" key="2">
    <source>
        <dbReference type="ARBA" id="ARBA00004241"/>
    </source>
</evidence>
<keyword evidence="15 21" id="KW-1133">Transmembrane helix</keyword>
<dbReference type="GO" id="GO:0030027">
    <property type="term" value="C:lamellipodium"/>
    <property type="evidence" value="ECO:0007669"/>
    <property type="project" value="TreeGrafter"/>
</dbReference>
<dbReference type="Gene3D" id="2.60.40.60">
    <property type="entry name" value="Cadherins"/>
    <property type="match status" value="6"/>
</dbReference>
<dbReference type="CDD" id="cd11304">
    <property type="entry name" value="Cadherin_repeat"/>
    <property type="match status" value="5"/>
</dbReference>
<dbReference type="GO" id="GO:0005509">
    <property type="term" value="F:calcium ion binding"/>
    <property type="evidence" value="ECO:0007669"/>
    <property type="project" value="UniProtKB-UniRule"/>
</dbReference>
<dbReference type="InterPro" id="IPR000233">
    <property type="entry name" value="Cadherin_Y-type_LIR"/>
</dbReference>
<organism evidence="23">
    <name type="scientific">Tetraodon nigroviridis</name>
    <name type="common">Spotted green pufferfish</name>
    <name type="synonym">Chelonodon nigroviridis</name>
    <dbReference type="NCBI Taxonomy" id="99883"/>
    <lineage>
        <taxon>Eukaryota</taxon>
        <taxon>Metazoa</taxon>
        <taxon>Chordata</taxon>
        <taxon>Craniata</taxon>
        <taxon>Vertebrata</taxon>
        <taxon>Euteleostomi</taxon>
        <taxon>Actinopterygii</taxon>
        <taxon>Neopterygii</taxon>
        <taxon>Teleostei</taxon>
        <taxon>Neoteleostei</taxon>
        <taxon>Acanthomorphata</taxon>
        <taxon>Eupercaria</taxon>
        <taxon>Tetraodontiformes</taxon>
        <taxon>Tetradontoidea</taxon>
        <taxon>Tetraodontidae</taxon>
        <taxon>Tetraodon</taxon>
    </lineage>
</organism>
<dbReference type="FunFam" id="2.60.40.60:FF:000045">
    <property type="entry name" value="Cadherin 2"/>
    <property type="match status" value="1"/>
</dbReference>
<evidence type="ECO:0000256" key="19">
    <source>
        <dbReference type="RuleBase" id="RU003318"/>
    </source>
</evidence>
<dbReference type="InterPro" id="IPR027397">
    <property type="entry name" value="Catenin-bd_sf"/>
</dbReference>
<dbReference type="GO" id="GO:0044331">
    <property type="term" value="P:cell-cell adhesion mediated by cadherin"/>
    <property type="evidence" value="ECO:0007669"/>
    <property type="project" value="TreeGrafter"/>
</dbReference>
<dbReference type="GO" id="GO:0005737">
    <property type="term" value="C:cytoplasm"/>
    <property type="evidence" value="ECO:0007669"/>
    <property type="project" value="TreeGrafter"/>
</dbReference>
<accession>Q4SDX5</accession>
<evidence type="ECO:0000256" key="17">
    <source>
        <dbReference type="ARBA" id="ARBA00023180"/>
    </source>
</evidence>
<comment type="subcellular location">
    <subcellularLocation>
        <location evidence="4">Cell junction</location>
        <location evidence="4">Adherens junction</location>
    </subcellularLocation>
    <subcellularLocation>
        <location evidence="5">Cell junction</location>
        <location evidence="5">Desmosome</location>
    </subcellularLocation>
    <subcellularLocation>
        <location evidence="1">Cell membrane</location>
        <location evidence="1">Sarcolemma</location>
    </subcellularLocation>
    <subcellularLocation>
        <location evidence="3 19">Cell membrane</location>
        <topology evidence="3 19">Single-pass type I membrane protein</topology>
    </subcellularLocation>
    <subcellularLocation>
        <location evidence="2">Cell surface</location>
    </subcellularLocation>
</comment>
<keyword evidence="8 19" id="KW-0812">Transmembrane</keyword>
<dbReference type="InterPro" id="IPR020894">
    <property type="entry name" value="Cadherin_CS"/>
</dbReference>
<feature type="transmembrane region" description="Helical" evidence="21">
    <location>
        <begin position="676"/>
        <end position="697"/>
    </location>
</feature>
<dbReference type="Pfam" id="PF08758">
    <property type="entry name" value="Cadherin_pro"/>
    <property type="match status" value="1"/>
</dbReference>
<dbReference type="PROSITE" id="PS50268">
    <property type="entry name" value="CADHERIN_2"/>
    <property type="match status" value="5"/>
</dbReference>
<evidence type="ECO:0000256" key="15">
    <source>
        <dbReference type="ARBA" id="ARBA00022989"/>
    </source>
</evidence>
<dbReference type="PRINTS" id="PR00205">
    <property type="entry name" value="CADHERIN"/>
</dbReference>
<dbReference type="Pfam" id="PF01049">
    <property type="entry name" value="CADH_Y-type_LIR"/>
    <property type="match status" value="1"/>
</dbReference>
<dbReference type="GO" id="GO:0060027">
    <property type="term" value="P:convergent extension involved in gastrulation"/>
    <property type="evidence" value="ECO:0007669"/>
    <property type="project" value="UniProtKB-ARBA"/>
</dbReference>
<keyword evidence="6" id="KW-1003">Cell membrane</keyword>
<evidence type="ECO:0000256" key="5">
    <source>
        <dbReference type="ARBA" id="ARBA00004568"/>
    </source>
</evidence>
<sequence length="920" mass="101048">MTKRTKQNSKATFEDCSRGKVRFEVARSSGFRVSDGGEVYTSRRLSLGKDRSVEGLVYAQDLHTKQVWKARFHLLAKSPQVELGDAGLTQQLPEILFPWRSVIVKGDGTVRRVKRDWVIPVINVPENSRGQFPEDLVRIRSDRDKNWMLRYSVTGPGADQPPTGIFIISPISGQLSVTKPLDREHISNFQLCPSRAADAPMWWNSERRATAHTHSSCLCADVGFVLPTGSFVMTVTAVDKDDPKTANGMLRYKILSQNPQSPSPNTFTINNKTGDIITVAAGLDREKVTQYTLIIQATDMEGNPTYGLSNTATAVVRITDVNDNPPEFTADTFSGEVHENSVNVIVANLTVTDKDQPHTQAWRAVYRIVAGDPTGRFSIPTDPTTNEGLLTVVKPIDYELTRVFTLLVEAQNEVPLAHGIHLPRQPTATVSVRVLDVNESPEFSPNPKSIKLEEGLPAGSLLSTFTAQDPDHFMSQTVRYSKMYDPASWLRIDPFNGRISTIAILDRESPYVRNNQYNVTFVASDDGEMKRVMKLPAPLSSDRPAASGTGTLQIYLLDINDNAPHVFPPEVEMCEKPAPNAINITASDPDLGPNAGPFVFELAGRPSDVRRNWTLSRLNGEYAQLRLQIGSLSSGIYQVPITITDSGNLPLSNTSYLRVKVCPCDHHGDCVDMERIIAAGLGTGAIIAILICIIILLGELLPGNSQLGDPGCNSRHVTLAAVRVLLGSAPRGRLRAGSCASAVKAAPVCPAVLVLLFVMWMKRRDKERQAKQLLIDPEDDVRDNILKYDEEGGGEEDQDYDLSQLQQPDALESECMKVGVRRLDERPLHHNHQYPLRSAAPNPGDIGEFIHEGLKAADNDPTAPPYDSLLVFDYEGSGSTAGSLSTLHSSSSCGDQDYDYLGDWGPRFRKLADLYGGGDD</sequence>
<dbReference type="GO" id="GO:0030057">
    <property type="term" value="C:desmosome"/>
    <property type="evidence" value="ECO:0007669"/>
    <property type="project" value="UniProtKB-SubCell"/>
</dbReference>
<reference evidence="23" key="1">
    <citation type="journal article" date="2004" name="Nature">
        <title>Genome duplication in the teleost fish Tetraodon nigroviridis reveals the early vertebrate proto-karyotype.</title>
        <authorList>
            <person name="Jaillon O."/>
            <person name="Aury J.-M."/>
            <person name="Brunet F."/>
            <person name="Petit J.-L."/>
            <person name="Stange-Thomann N."/>
            <person name="Mauceli E."/>
            <person name="Bouneau L."/>
            <person name="Fischer C."/>
            <person name="Ozouf-Costaz C."/>
            <person name="Bernot A."/>
            <person name="Nicaud S."/>
            <person name="Jaffe D."/>
            <person name="Fisher S."/>
            <person name="Lutfalla G."/>
            <person name="Dossat C."/>
            <person name="Segurens B."/>
            <person name="Dasilva C."/>
            <person name="Salanoubat M."/>
            <person name="Levy M."/>
            <person name="Boudet N."/>
            <person name="Castellano S."/>
            <person name="Anthouard V."/>
            <person name="Jubin C."/>
            <person name="Castelli V."/>
            <person name="Katinka M."/>
            <person name="Vacherie B."/>
            <person name="Biemont C."/>
            <person name="Skalli Z."/>
            <person name="Cattolico L."/>
            <person name="Poulain J."/>
            <person name="De Berardinis V."/>
            <person name="Cruaud C."/>
            <person name="Duprat S."/>
            <person name="Brottier P."/>
            <person name="Coutanceau J.-P."/>
            <person name="Gouzy J."/>
            <person name="Parra G."/>
            <person name="Lardier G."/>
            <person name="Chapple C."/>
            <person name="McKernan K.J."/>
            <person name="McEwan P."/>
            <person name="Bosak S."/>
            <person name="Kellis M."/>
            <person name="Volff J.-N."/>
            <person name="Guigo R."/>
            <person name="Zody M.C."/>
            <person name="Mesirov J."/>
            <person name="Lindblad-Toh K."/>
            <person name="Birren B."/>
            <person name="Nusbaum C."/>
            <person name="Kahn D."/>
            <person name="Robinson-Rechavi M."/>
            <person name="Laudet V."/>
            <person name="Schachter V."/>
            <person name="Quetier F."/>
            <person name="Saurin W."/>
            <person name="Scarpelli C."/>
            <person name="Wincker P."/>
            <person name="Lander E.S."/>
            <person name="Weissenbach J."/>
            <person name="Roest Crollius H."/>
        </authorList>
    </citation>
    <scope>NUCLEOTIDE SEQUENCE [LARGE SCALE GENOMIC DNA]</scope>
</reference>
<dbReference type="InterPro" id="IPR039808">
    <property type="entry name" value="Cadherin"/>
</dbReference>
<dbReference type="GO" id="GO:0045177">
    <property type="term" value="C:apical part of cell"/>
    <property type="evidence" value="ECO:0007669"/>
    <property type="project" value="TreeGrafter"/>
</dbReference>
<protein>
    <submittedName>
        <fullName evidence="23">(spotted green pufferfish) hypothetical protein</fullName>
    </submittedName>
</protein>
<dbReference type="GO" id="GO:0007416">
    <property type="term" value="P:synapse assembly"/>
    <property type="evidence" value="ECO:0007669"/>
    <property type="project" value="TreeGrafter"/>
</dbReference>
<dbReference type="PANTHER" id="PTHR24027:SF79">
    <property type="entry name" value="CADHERIN-2"/>
    <property type="match status" value="1"/>
</dbReference>
<dbReference type="SMART" id="SM00112">
    <property type="entry name" value="CA"/>
    <property type="match status" value="5"/>
</dbReference>
<feature type="domain" description="Cadherin" evidence="22">
    <location>
        <begin position="227"/>
        <end position="328"/>
    </location>
</feature>
<dbReference type="FunFam" id="2.60.40.60:FF:000011">
    <property type="entry name" value="Cadherin 1"/>
    <property type="match status" value="1"/>
</dbReference>
<dbReference type="AlphaFoldDB" id="Q4SDX5"/>
<dbReference type="OrthoDB" id="6079678at2759"/>
<dbReference type="FunFam" id="2.60.40.60:FF:000022">
    <property type="entry name" value="Cadherin 2"/>
    <property type="match status" value="1"/>
</dbReference>
<keyword evidence="7" id="KW-0165">Cleavage on pair of basic residues</keyword>
<dbReference type="Pfam" id="PF00028">
    <property type="entry name" value="Cadherin"/>
    <property type="match status" value="5"/>
</dbReference>
<evidence type="ECO:0000256" key="3">
    <source>
        <dbReference type="ARBA" id="ARBA00004251"/>
    </source>
</evidence>
<evidence type="ECO:0000256" key="6">
    <source>
        <dbReference type="ARBA" id="ARBA00022475"/>
    </source>
</evidence>
<dbReference type="GO" id="GO:0008013">
    <property type="term" value="F:beta-catenin binding"/>
    <property type="evidence" value="ECO:0007669"/>
    <property type="project" value="TreeGrafter"/>
</dbReference>
<evidence type="ECO:0000256" key="18">
    <source>
        <dbReference type="PROSITE-ProRule" id="PRU00043"/>
    </source>
</evidence>
<evidence type="ECO:0000256" key="11">
    <source>
        <dbReference type="ARBA" id="ARBA00022737"/>
    </source>
</evidence>
<keyword evidence="14" id="KW-0965">Cell junction</keyword>
<feature type="domain" description="Cadherin" evidence="22">
    <location>
        <begin position="444"/>
        <end position="566"/>
    </location>
</feature>
<dbReference type="InterPro" id="IPR002126">
    <property type="entry name" value="Cadherin-like_dom"/>
</dbReference>
<dbReference type="GO" id="GO:0042074">
    <property type="term" value="P:cell migration involved in gastrulation"/>
    <property type="evidence" value="ECO:0007669"/>
    <property type="project" value="UniProtKB-ARBA"/>
</dbReference>
<dbReference type="GO" id="GO:0042383">
    <property type="term" value="C:sarcolemma"/>
    <property type="evidence" value="ECO:0007669"/>
    <property type="project" value="UniProtKB-SubCell"/>
</dbReference>
<dbReference type="GO" id="GO:0043005">
    <property type="term" value="C:neuron projection"/>
    <property type="evidence" value="ECO:0007669"/>
    <property type="project" value="TreeGrafter"/>
</dbReference>
<dbReference type="GO" id="GO:0007498">
    <property type="term" value="P:mesoderm development"/>
    <property type="evidence" value="ECO:0007669"/>
    <property type="project" value="UniProtKB-ARBA"/>
</dbReference>
<comment type="caution">
    <text evidence="23">The sequence shown here is derived from an EMBL/GenBank/DDBJ whole genome shotgun (WGS) entry which is preliminary data.</text>
</comment>
<dbReference type="GO" id="GO:0045296">
    <property type="term" value="F:cadherin binding"/>
    <property type="evidence" value="ECO:0007669"/>
    <property type="project" value="TreeGrafter"/>
</dbReference>
<dbReference type="GO" id="GO:0001764">
    <property type="term" value="P:neuron migration"/>
    <property type="evidence" value="ECO:0007669"/>
    <property type="project" value="UniProtKB-ARBA"/>
</dbReference>
<evidence type="ECO:0000259" key="22">
    <source>
        <dbReference type="PROSITE" id="PS50268"/>
    </source>
</evidence>
<keyword evidence="16 21" id="KW-0472">Membrane</keyword>
<dbReference type="GO" id="GO:0005912">
    <property type="term" value="C:adherens junction"/>
    <property type="evidence" value="ECO:0007669"/>
    <property type="project" value="UniProtKB-SubCell"/>
</dbReference>
<evidence type="ECO:0000256" key="14">
    <source>
        <dbReference type="ARBA" id="ARBA00022949"/>
    </source>
</evidence>
<dbReference type="PANTHER" id="PTHR24027">
    <property type="entry name" value="CADHERIN-23"/>
    <property type="match status" value="1"/>
</dbReference>
<dbReference type="GO" id="GO:0030010">
    <property type="term" value="P:establishment of cell polarity"/>
    <property type="evidence" value="ECO:0007669"/>
    <property type="project" value="UniProtKB-ARBA"/>
</dbReference>
<dbReference type="GO" id="GO:0016339">
    <property type="term" value="P:calcium-dependent cell-cell adhesion via plasma membrane cell adhesion molecules"/>
    <property type="evidence" value="ECO:0007669"/>
    <property type="project" value="TreeGrafter"/>
</dbReference>
<gene>
    <name evidence="23" type="ORF">GSTENG00019818001</name>
</gene>
<name>Q4SDX5_TETNG</name>
<dbReference type="FunFam" id="2.60.40.60:FF:000074">
    <property type="entry name" value="Desmoglein 4"/>
    <property type="match status" value="1"/>
</dbReference>
<evidence type="ECO:0000256" key="7">
    <source>
        <dbReference type="ARBA" id="ARBA00022685"/>
    </source>
</evidence>
<dbReference type="GO" id="GO:0014069">
    <property type="term" value="C:postsynaptic density"/>
    <property type="evidence" value="ECO:0007669"/>
    <property type="project" value="TreeGrafter"/>
</dbReference>
<dbReference type="InterPro" id="IPR014868">
    <property type="entry name" value="Cadherin_pro_dom"/>
</dbReference>